<name>G7JM31_MEDTR</name>
<evidence type="ECO:0000313" key="2">
    <source>
        <dbReference type="EnsemblPlants" id="AES87673"/>
    </source>
</evidence>
<dbReference type="AlphaFoldDB" id="G7JM31"/>
<gene>
    <name evidence="1" type="ordered locus">MTR_4g031970</name>
</gene>
<dbReference type="EnsemblPlants" id="AES87673">
    <property type="protein sequence ID" value="AES87673"/>
    <property type="gene ID" value="MTR_4g031970"/>
</dbReference>
<reference evidence="1 3" key="2">
    <citation type="journal article" date="2014" name="BMC Genomics">
        <title>An improved genome release (version Mt4.0) for the model legume Medicago truncatula.</title>
        <authorList>
            <person name="Tang H."/>
            <person name="Krishnakumar V."/>
            <person name="Bidwell S."/>
            <person name="Rosen B."/>
            <person name="Chan A."/>
            <person name="Zhou S."/>
            <person name="Gentzbittel L."/>
            <person name="Childs K.L."/>
            <person name="Yandell M."/>
            <person name="Gundlach H."/>
            <person name="Mayer K.F."/>
            <person name="Schwartz D.C."/>
            <person name="Town C.D."/>
        </authorList>
    </citation>
    <scope>GENOME REANNOTATION</scope>
    <source>
        <strain evidence="2 3">cv. Jemalong A17</strain>
    </source>
</reference>
<dbReference type="HOGENOM" id="CLU_2267750_0_0_1"/>
<sequence length="103" mass="11650">MSIDTVDSNYEGNQQVKEDKTNLIVQQYELFIMKDDGDIEAMYQGFRLWSLVYAKELNKLGLETLISSLESHEIELLGDKKPKKSKIIALKSKGKSVNGLQAV</sequence>
<evidence type="ECO:0000313" key="3">
    <source>
        <dbReference type="Proteomes" id="UP000002051"/>
    </source>
</evidence>
<reference evidence="1 3" key="1">
    <citation type="journal article" date="2011" name="Nature">
        <title>The Medicago genome provides insight into the evolution of rhizobial symbioses.</title>
        <authorList>
            <person name="Young N.D."/>
            <person name="Debelle F."/>
            <person name="Oldroyd G.E."/>
            <person name="Geurts R."/>
            <person name="Cannon S.B."/>
            <person name="Udvardi M.K."/>
            <person name="Benedito V.A."/>
            <person name="Mayer K.F."/>
            <person name="Gouzy J."/>
            <person name="Schoof H."/>
            <person name="Van de Peer Y."/>
            <person name="Proost S."/>
            <person name="Cook D.R."/>
            <person name="Meyers B.C."/>
            <person name="Spannagl M."/>
            <person name="Cheung F."/>
            <person name="De Mita S."/>
            <person name="Krishnakumar V."/>
            <person name="Gundlach H."/>
            <person name="Zhou S."/>
            <person name="Mudge J."/>
            <person name="Bharti A.K."/>
            <person name="Murray J.D."/>
            <person name="Naoumkina M.A."/>
            <person name="Rosen B."/>
            <person name="Silverstein K.A."/>
            <person name="Tang H."/>
            <person name="Rombauts S."/>
            <person name="Zhao P.X."/>
            <person name="Zhou P."/>
            <person name="Barbe V."/>
            <person name="Bardou P."/>
            <person name="Bechner M."/>
            <person name="Bellec A."/>
            <person name="Berger A."/>
            <person name="Berges H."/>
            <person name="Bidwell S."/>
            <person name="Bisseling T."/>
            <person name="Choisne N."/>
            <person name="Couloux A."/>
            <person name="Denny R."/>
            <person name="Deshpande S."/>
            <person name="Dai X."/>
            <person name="Doyle J.J."/>
            <person name="Dudez A.M."/>
            <person name="Farmer A.D."/>
            <person name="Fouteau S."/>
            <person name="Franken C."/>
            <person name="Gibelin C."/>
            <person name="Gish J."/>
            <person name="Goldstein S."/>
            <person name="Gonzalez A.J."/>
            <person name="Green P.J."/>
            <person name="Hallab A."/>
            <person name="Hartog M."/>
            <person name="Hua A."/>
            <person name="Humphray S.J."/>
            <person name="Jeong D.H."/>
            <person name="Jing Y."/>
            <person name="Jocker A."/>
            <person name="Kenton S.M."/>
            <person name="Kim D.J."/>
            <person name="Klee K."/>
            <person name="Lai H."/>
            <person name="Lang C."/>
            <person name="Lin S."/>
            <person name="Macmil S.L."/>
            <person name="Magdelenat G."/>
            <person name="Matthews L."/>
            <person name="McCorrison J."/>
            <person name="Monaghan E.L."/>
            <person name="Mun J.H."/>
            <person name="Najar F.Z."/>
            <person name="Nicholson C."/>
            <person name="Noirot C."/>
            <person name="O'Bleness M."/>
            <person name="Paule C.R."/>
            <person name="Poulain J."/>
            <person name="Prion F."/>
            <person name="Qin B."/>
            <person name="Qu C."/>
            <person name="Retzel E.F."/>
            <person name="Riddle C."/>
            <person name="Sallet E."/>
            <person name="Samain S."/>
            <person name="Samson N."/>
            <person name="Sanders I."/>
            <person name="Saurat O."/>
            <person name="Scarpelli C."/>
            <person name="Schiex T."/>
            <person name="Segurens B."/>
            <person name="Severin A.J."/>
            <person name="Sherrier D.J."/>
            <person name="Shi R."/>
            <person name="Sims S."/>
            <person name="Singer S.R."/>
            <person name="Sinharoy S."/>
            <person name="Sterck L."/>
            <person name="Viollet A."/>
            <person name="Wang B.B."/>
            <person name="Wang K."/>
            <person name="Wang M."/>
            <person name="Wang X."/>
            <person name="Warfsmann J."/>
            <person name="Weissenbach J."/>
            <person name="White D.D."/>
            <person name="White J.D."/>
            <person name="Wiley G.B."/>
            <person name="Wincker P."/>
            <person name="Xing Y."/>
            <person name="Yang L."/>
            <person name="Yao Z."/>
            <person name="Ying F."/>
            <person name="Zhai J."/>
            <person name="Zhou L."/>
            <person name="Zuber A."/>
            <person name="Denarie J."/>
            <person name="Dixon R.A."/>
            <person name="May G.D."/>
            <person name="Schwartz D.C."/>
            <person name="Rogers J."/>
            <person name="Quetier F."/>
            <person name="Town C.D."/>
            <person name="Roe B.A."/>
        </authorList>
    </citation>
    <scope>NUCLEOTIDE SEQUENCE [LARGE SCALE GENOMIC DNA]</scope>
    <source>
        <strain evidence="1">A17</strain>
        <strain evidence="2 3">cv. Jemalong A17</strain>
    </source>
</reference>
<protein>
    <submittedName>
        <fullName evidence="1 2">Uncharacterized protein</fullName>
    </submittedName>
</protein>
<dbReference type="PaxDb" id="3880-AES87673"/>
<dbReference type="EMBL" id="CM001220">
    <property type="protein sequence ID" value="AES87673.1"/>
    <property type="molecule type" value="Genomic_DNA"/>
</dbReference>
<evidence type="ECO:0000313" key="1">
    <source>
        <dbReference type="EMBL" id="AES87673.1"/>
    </source>
</evidence>
<proteinExistence type="predicted"/>
<dbReference type="Proteomes" id="UP000002051">
    <property type="component" value="Chromosome 4"/>
</dbReference>
<reference evidence="2" key="3">
    <citation type="submission" date="2015-04" db="UniProtKB">
        <authorList>
            <consortium name="EnsemblPlants"/>
        </authorList>
    </citation>
    <scope>IDENTIFICATION</scope>
    <source>
        <strain evidence="2">cv. Jemalong A17</strain>
    </source>
</reference>
<organism evidence="1 3">
    <name type="scientific">Medicago truncatula</name>
    <name type="common">Barrel medic</name>
    <name type="synonym">Medicago tribuloides</name>
    <dbReference type="NCBI Taxonomy" id="3880"/>
    <lineage>
        <taxon>Eukaryota</taxon>
        <taxon>Viridiplantae</taxon>
        <taxon>Streptophyta</taxon>
        <taxon>Embryophyta</taxon>
        <taxon>Tracheophyta</taxon>
        <taxon>Spermatophyta</taxon>
        <taxon>Magnoliopsida</taxon>
        <taxon>eudicotyledons</taxon>
        <taxon>Gunneridae</taxon>
        <taxon>Pentapetalae</taxon>
        <taxon>rosids</taxon>
        <taxon>fabids</taxon>
        <taxon>Fabales</taxon>
        <taxon>Fabaceae</taxon>
        <taxon>Papilionoideae</taxon>
        <taxon>50 kb inversion clade</taxon>
        <taxon>NPAAA clade</taxon>
        <taxon>Hologalegina</taxon>
        <taxon>IRL clade</taxon>
        <taxon>Trifolieae</taxon>
        <taxon>Medicago</taxon>
    </lineage>
</organism>
<accession>G7JM31</accession>
<keyword evidence="3" id="KW-1185">Reference proteome</keyword>